<keyword evidence="1" id="KW-1015">Disulfide bond</keyword>
<evidence type="ECO:0000256" key="1">
    <source>
        <dbReference type="PROSITE-ProRule" id="PRU00076"/>
    </source>
</evidence>
<keyword evidence="4" id="KW-1185">Reference proteome</keyword>
<dbReference type="SMART" id="SM00181">
    <property type="entry name" value="EGF"/>
    <property type="match status" value="4"/>
</dbReference>
<protein>
    <recommendedName>
        <fullName evidence="2">EGF-like domain-containing protein</fullName>
    </recommendedName>
</protein>
<sequence>FTYDYNRTTYEPSNFTYELKSTASVSTTTKLPDVCSNNPCKNGGTCIPNGKEAKCQCAYPFVGKICNESHWCTEGEGKTLCPEGKCVFNYKSRVSRCECPKDQFFNYEKKQCETIDRCPLMPGKCTGQYEMCKNGECLCVENFTRNTEKKCVPNFCASNPCGKNEVCEDIATNPGYVKCTCKKNFFFNGESCQQGSICSVPSVLGCQQICNSTSESCECLAGFTLQADKKSCSTFSMVTY</sequence>
<dbReference type="Gene3D" id="2.90.20.10">
    <property type="entry name" value="Plasmodium vivax P25 domain"/>
    <property type="match status" value="1"/>
</dbReference>
<dbReference type="EMBL" id="BMAW01068737">
    <property type="protein sequence ID" value="GFT65770.1"/>
    <property type="molecule type" value="Genomic_DNA"/>
</dbReference>
<gene>
    <name evidence="3" type="primary">AVEN_70753_1</name>
    <name evidence="3" type="ORF">NPIL_649701</name>
</gene>
<dbReference type="PROSITE" id="PS01186">
    <property type="entry name" value="EGF_2"/>
    <property type="match status" value="1"/>
</dbReference>
<feature type="domain" description="EGF-like" evidence="2">
    <location>
        <begin position="152"/>
        <end position="193"/>
    </location>
</feature>
<name>A0A8X6PIC3_NEPPI</name>
<dbReference type="InterPro" id="IPR000742">
    <property type="entry name" value="EGF"/>
</dbReference>
<reference evidence="3" key="1">
    <citation type="submission" date="2020-08" db="EMBL/GenBank/DDBJ databases">
        <title>Multicomponent nature underlies the extraordinary mechanical properties of spider dragline silk.</title>
        <authorList>
            <person name="Kono N."/>
            <person name="Nakamura H."/>
            <person name="Mori M."/>
            <person name="Yoshida Y."/>
            <person name="Ohtoshi R."/>
            <person name="Malay A.D."/>
            <person name="Moran D.A.P."/>
            <person name="Tomita M."/>
            <person name="Numata K."/>
            <person name="Arakawa K."/>
        </authorList>
    </citation>
    <scope>NUCLEOTIDE SEQUENCE</scope>
</reference>
<dbReference type="PROSITE" id="PS50026">
    <property type="entry name" value="EGF_3"/>
    <property type="match status" value="2"/>
</dbReference>
<evidence type="ECO:0000313" key="3">
    <source>
        <dbReference type="EMBL" id="GFT65770.1"/>
    </source>
</evidence>
<comment type="caution">
    <text evidence="1">Lacks conserved residue(s) required for the propagation of feature annotation.</text>
</comment>
<dbReference type="SUPFAM" id="SSF57196">
    <property type="entry name" value="EGF/Laminin"/>
    <property type="match status" value="1"/>
</dbReference>
<dbReference type="Proteomes" id="UP000887013">
    <property type="component" value="Unassembled WGS sequence"/>
</dbReference>
<evidence type="ECO:0000313" key="4">
    <source>
        <dbReference type="Proteomes" id="UP000887013"/>
    </source>
</evidence>
<dbReference type="PROSITE" id="PS00022">
    <property type="entry name" value="EGF_1"/>
    <property type="match status" value="1"/>
</dbReference>
<feature type="non-terminal residue" evidence="3">
    <location>
        <position position="240"/>
    </location>
</feature>
<dbReference type="Pfam" id="PF00008">
    <property type="entry name" value="EGF"/>
    <property type="match status" value="1"/>
</dbReference>
<dbReference type="AlphaFoldDB" id="A0A8X6PIC3"/>
<evidence type="ECO:0000259" key="2">
    <source>
        <dbReference type="PROSITE" id="PS50026"/>
    </source>
</evidence>
<feature type="disulfide bond" evidence="1">
    <location>
        <begin position="57"/>
        <end position="66"/>
    </location>
</feature>
<accession>A0A8X6PIC3</accession>
<dbReference type="OrthoDB" id="6430434at2759"/>
<comment type="caution">
    <text evidence="3">The sequence shown here is derived from an EMBL/GenBank/DDBJ whole genome shotgun (WGS) entry which is preliminary data.</text>
</comment>
<feature type="domain" description="EGF-like" evidence="2">
    <location>
        <begin position="31"/>
        <end position="67"/>
    </location>
</feature>
<dbReference type="Gene3D" id="2.10.25.10">
    <property type="entry name" value="Laminin"/>
    <property type="match status" value="1"/>
</dbReference>
<keyword evidence="1" id="KW-0245">EGF-like domain</keyword>
<organism evidence="3 4">
    <name type="scientific">Nephila pilipes</name>
    <name type="common">Giant wood spider</name>
    <name type="synonym">Nephila maculata</name>
    <dbReference type="NCBI Taxonomy" id="299642"/>
    <lineage>
        <taxon>Eukaryota</taxon>
        <taxon>Metazoa</taxon>
        <taxon>Ecdysozoa</taxon>
        <taxon>Arthropoda</taxon>
        <taxon>Chelicerata</taxon>
        <taxon>Arachnida</taxon>
        <taxon>Araneae</taxon>
        <taxon>Araneomorphae</taxon>
        <taxon>Entelegynae</taxon>
        <taxon>Araneoidea</taxon>
        <taxon>Nephilidae</taxon>
        <taxon>Nephila</taxon>
    </lineage>
</organism>
<proteinExistence type="predicted"/>